<name>A0A918K355_9ACTN</name>
<keyword evidence="2" id="KW-1133">Transmembrane helix</keyword>
<dbReference type="Pfam" id="PF25637">
    <property type="entry name" value="DUF7942"/>
    <property type="match status" value="2"/>
</dbReference>
<feature type="compositionally biased region" description="Low complexity" evidence="1">
    <location>
        <begin position="106"/>
        <end position="118"/>
    </location>
</feature>
<reference evidence="3" key="1">
    <citation type="journal article" date="2014" name="Int. J. Syst. Evol. Microbiol.">
        <title>Complete genome sequence of Corynebacterium casei LMG S-19264T (=DSM 44701T), isolated from a smear-ripened cheese.</title>
        <authorList>
            <consortium name="US DOE Joint Genome Institute (JGI-PGF)"/>
            <person name="Walter F."/>
            <person name="Albersmeier A."/>
            <person name="Kalinowski J."/>
            <person name="Ruckert C."/>
        </authorList>
    </citation>
    <scope>NUCLEOTIDE SEQUENCE</scope>
    <source>
        <strain evidence="3">JCM 4956</strain>
    </source>
</reference>
<keyword evidence="4" id="KW-1185">Reference proteome</keyword>
<dbReference type="NCBIfam" id="NF046119">
    <property type="entry name" value="memb_SCO4225"/>
    <property type="match status" value="2"/>
</dbReference>
<dbReference type="InterPro" id="IPR057702">
    <property type="entry name" value="DUF7942"/>
</dbReference>
<feature type="transmembrane region" description="Helical" evidence="2">
    <location>
        <begin position="207"/>
        <end position="228"/>
    </location>
</feature>
<gene>
    <name evidence="3" type="ORF">GCM10010515_11100</name>
</gene>
<feature type="transmembrane region" description="Helical" evidence="2">
    <location>
        <begin position="46"/>
        <end position="65"/>
    </location>
</feature>
<feature type="region of interest" description="Disordered" evidence="1">
    <location>
        <begin position="106"/>
        <end position="131"/>
    </location>
</feature>
<feature type="transmembrane region" description="Helical" evidence="2">
    <location>
        <begin position="77"/>
        <end position="101"/>
    </location>
</feature>
<sequence length="245" mass="25680">MPSTSQPHRLRRLAVLARDSWLARSYLVVFGVSLVAMFLFPDSPFAAVPLLLTAPLCTVALFLPLDPGSTVEGAADFLALGAVGLWLAVCALVNACVLGAVTTRPATPRTPAASASRPGTETPPRRVMAEQDGPRGLRGVLAPALDNWLARGYLAVVAAALGFFLYAAYVQQDAGFAAIWPVMATAPFSPLALLLAGPAEYYSALPWLGSLILLIGVTLSGLINAVLLGRLARRLHGSEPRPAMG</sequence>
<evidence type="ECO:0000313" key="3">
    <source>
        <dbReference type="EMBL" id="GGX46092.1"/>
    </source>
</evidence>
<feature type="transmembrane region" description="Helical" evidence="2">
    <location>
        <begin position="176"/>
        <end position="195"/>
    </location>
</feature>
<accession>A0A918K355</accession>
<evidence type="ECO:0000313" key="4">
    <source>
        <dbReference type="Proteomes" id="UP000645555"/>
    </source>
</evidence>
<keyword evidence="2" id="KW-0812">Transmembrane</keyword>
<dbReference type="AlphaFoldDB" id="A0A918K355"/>
<reference evidence="3" key="2">
    <citation type="submission" date="2020-09" db="EMBL/GenBank/DDBJ databases">
        <authorList>
            <person name="Sun Q."/>
            <person name="Ohkuma M."/>
        </authorList>
    </citation>
    <scope>NUCLEOTIDE SEQUENCE</scope>
    <source>
        <strain evidence="3">JCM 4956</strain>
    </source>
</reference>
<feature type="transmembrane region" description="Helical" evidence="2">
    <location>
        <begin position="148"/>
        <end position="169"/>
    </location>
</feature>
<proteinExistence type="predicted"/>
<evidence type="ECO:0000256" key="1">
    <source>
        <dbReference type="SAM" id="MobiDB-lite"/>
    </source>
</evidence>
<keyword evidence="2" id="KW-0472">Membrane</keyword>
<dbReference type="RefSeq" id="WP_190034190.1">
    <property type="nucleotide sequence ID" value="NZ_BMWD01000003.1"/>
</dbReference>
<organism evidence="3 4">
    <name type="scientific">Streptomyces fructofermentans</name>
    <dbReference type="NCBI Taxonomy" id="152141"/>
    <lineage>
        <taxon>Bacteria</taxon>
        <taxon>Bacillati</taxon>
        <taxon>Actinomycetota</taxon>
        <taxon>Actinomycetes</taxon>
        <taxon>Kitasatosporales</taxon>
        <taxon>Streptomycetaceae</taxon>
        <taxon>Streptomyces</taxon>
    </lineage>
</organism>
<evidence type="ECO:0000256" key="2">
    <source>
        <dbReference type="SAM" id="Phobius"/>
    </source>
</evidence>
<comment type="caution">
    <text evidence="3">The sequence shown here is derived from an EMBL/GenBank/DDBJ whole genome shotgun (WGS) entry which is preliminary data.</text>
</comment>
<protein>
    <submittedName>
        <fullName evidence="3">Uncharacterized protein</fullName>
    </submittedName>
</protein>
<feature type="transmembrane region" description="Helical" evidence="2">
    <location>
        <begin position="21"/>
        <end position="40"/>
    </location>
</feature>
<dbReference type="Proteomes" id="UP000645555">
    <property type="component" value="Unassembled WGS sequence"/>
</dbReference>
<dbReference type="EMBL" id="BMWD01000003">
    <property type="protein sequence ID" value="GGX46092.1"/>
    <property type="molecule type" value="Genomic_DNA"/>
</dbReference>